<dbReference type="Gene3D" id="3.40.190.10">
    <property type="entry name" value="Periplasmic binding protein-like II"/>
    <property type="match status" value="2"/>
</dbReference>
<dbReference type="Pfam" id="PF09084">
    <property type="entry name" value="NMT1"/>
    <property type="match status" value="1"/>
</dbReference>
<dbReference type="Proteomes" id="UP000197174">
    <property type="component" value="Unassembled WGS sequence"/>
</dbReference>
<sequence length="383" mass="40677">MFHQTEHDSRGPIRNGRGGSRMIRKRLFLAGVLAVSLSATGCGDDGADGGADGFSKVRYVYCAETLAASGATFWIGEKLGYFAEEKISLEMLPVSGGTGACLQLLAAGQADISAPSPDVLVQAAADGRNLDLRYFYEVAPKFLFDATVLPDSPVRSFADLKDATIGLASLGGSFELFAKAGLRAAGVDPASVDFVAVGTEAAAAESLKKGDIDALVINDVRYAALEAAGYQFRYLDKPGVTANLFGAGLLARNAWLTENPEAAAGYARAYTKSVLFAKANPEAAIRIHWEQYPQFAPTGDRAKAMQAALPVLKRRIDVIEDDGSAEKPYGQFTTESWQAYVQFLGVQDKVKDVSAFYTNDVAAKIGSIDAAAVRDKATSWPTS</sequence>
<evidence type="ECO:0000313" key="3">
    <source>
        <dbReference type="Proteomes" id="UP000197174"/>
    </source>
</evidence>
<proteinExistence type="predicted"/>
<dbReference type="AlphaFoldDB" id="A0A246RPN2"/>
<protein>
    <recommendedName>
        <fullName evidence="1">SsuA/THI5-like domain-containing protein</fullName>
    </recommendedName>
</protein>
<dbReference type="InterPro" id="IPR015168">
    <property type="entry name" value="SsuA/THI5"/>
</dbReference>
<dbReference type="PANTHER" id="PTHR30024">
    <property type="entry name" value="ALIPHATIC SULFONATES-BINDING PROTEIN-RELATED"/>
    <property type="match status" value="1"/>
</dbReference>
<dbReference type="SUPFAM" id="SSF53850">
    <property type="entry name" value="Periplasmic binding protein-like II"/>
    <property type="match status" value="1"/>
</dbReference>
<reference evidence="2 3" key="1">
    <citation type="submission" date="2017-03" db="EMBL/GenBank/DDBJ databases">
        <title>Whole genome sequence of Micromonospora wenchangensis, isolated from mangrove soil.</title>
        <authorList>
            <person name="Yang H."/>
        </authorList>
    </citation>
    <scope>NUCLEOTIDE SEQUENCE [LARGE SCALE GENOMIC DNA]</scope>
    <source>
        <strain evidence="2 3">CCTCC AA 2012002</strain>
    </source>
</reference>
<accession>A0A246RPN2</accession>
<organism evidence="2 3">
    <name type="scientific">Micromonospora wenchangensis</name>
    <dbReference type="NCBI Taxonomy" id="1185415"/>
    <lineage>
        <taxon>Bacteria</taxon>
        <taxon>Bacillati</taxon>
        <taxon>Actinomycetota</taxon>
        <taxon>Actinomycetes</taxon>
        <taxon>Micromonosporales</taxon>
        <taxon>Micromonosporaceae</taxon>
        <taxon>Micromonospora</taxon>
    </lineage>
</organism>
<dbReference type="EMBL" id="MZMV01000011">
    <property type="protein sequence ID" value="OWV09531.1"/>
    <property type="molecule type" value="Genomic_DNA"/>
</dbReference>
<name>A0A246RPN2_9ACTN</name>
<evidence type="ECO:0000259" key="1">
    <source>
        <dbReference type="Pfam" id="PF09084"/>
    </source>
</evidence>
<gene>
    <name evidence="2" type="ORF">B5D80_09035</name>
</gene>
<keyword evidence="3" id="KW-1185">Reference proteome</keyword>
<feature type="domain" description="SsuA/THI5-like" evidence="1">
    <location>
        <begin position="73"/>
        <end position="284"/>
    </location>
</feature>
<evidence type="ECO:0000313" key="2">
    <source>
        <dbReference type="EMBL" id="OWV09531.1"/>
    </source>
</evidence>
<comment type="caution">
    <text evidence="2">The sequence shown here is derived from an EMBL/GenBank/DDBJ whole genome shotgun (WGS) entry which is preliminary data.</text>
</comment>